<feature type="region of interest" description="Disordered" evidence="1">
    <location>
        <begin position="249"/>
        <end position="327"/>
    </location>
</feature>
<gene>
    <name evidence="3" type="ORF">B7C62_30785</name>
</gene>
<dbReference type="SUPFAM" id="SSF51735">
    <property type="entry name" value="NAD(P)-binding Rossmann-fold domains"/>
    <property type="match status" value="1"/>
</dbReference>
<dbReference type="InterPro" id="IPR016040">
    <property type="entry name" value="NAD(P)-bd_dom"/>
</dbReference>
<reference evidence="3 4" key="1">
    <citation type="submission" date="2017-04" db="EMBL/GenBank/DDBJ databases">
        <title>The complete genome sequence of Streptomyces albolongus YIM 101047, the producer of novel bafilomycins and novel odoriferous sesquiterpenoids.</title>
        <authorList>
            <person name="Yin M."/>
            <person name="Jiang Y."/>
        </authorList>
    </citation>
    <scope>NUCLEOTIDE SEQUENCE [LARGE SCALE GENOMIC DNA]</scope>
    <source>
        <strain evidence="3 4">YIM 101047</strain>
    </source>
</reference>
<organism evidence="3 4">
    <name type="scientific">Kitasatospora albolonga</name>
    <dbReference type="NCBI Taxonomy" id="68173"/>
    <lineage>
        <taxon>Bacteria</taxon>
        <taxon>Bacillati</taxon>
        <taxon>Actinomycetota</taxon>
        <taxon>Actinomycetes</taxon>
        <taxon>Kitasatosporales</taxon>
        <taxon>Streptomycetaceae</taxon>
        <taxon>Kitasatospora</taxon>
    </lineage>
</organism>
<accession>A0ABC8C099</accession>
<keyword evidence="4" id="KW-1185">Reference proteome</keyword>
<evidence type="ECO:0000313" key="4">
    <source>
        <dbReference type="Proteomes" id="UP000192251"/>
    </source>
</evidence>
<dbReference type="EMBL" id="CP020563">
    <property type="protein sequence ID" value="ARF76174.1"/>
    <property type="molecule type" value="Genomic_DNA"/>
</dbReference>
<name>A0ABC8C099_9ACTN</name>
<evidence type="ECO:0000256" key="1">
    <source>
        <dbReference type="SAM" id="MobiDB-lite"/>
    </source>
</evidence>
<feature type="domain" description="NAD(P)-binding" evidence="2">
    <location>
        <begin position="7"/>
        <end position="173"/>
    </location>
</feature>
<dbReference type="RefSeq" id="WP_084751426.1">
    <property type="nucleotide sequence ID" value="NZ_CP020563.1"/>
</dbReference>
<proteinExistence type="predicted"/>
<dbReference type="PANTHER" id="PTHR43162">
    <property type="match status" value="1"/>
</dbReference>
<dbReference type="Gene3D" id="3.90.25.10">
    <property type="entry name" value="UDP-galactose 4-epimerase, domain 1"/>
    <property type="match status" value="1"/>
</dbReference>
<dbReference type="KEGG" id="kab:B7C62_30785"/>
<dbReference type="Gene3D" id="3.40.50.720">
    <property type="entry name" value="NAD(P)-binding Rossmann-like Domain"/>
    <property type="match status" value="1"/>
</dbReference>
<evidence type="ECO:0000259" key="2">
    <source>
        <dbReference type="Pfam" id="PF13460"/>
    </source>
</evidence>
<sequence>MTILVTGATGSVGRHVIGELLRAGEDVRALTRRPESAGLPAGVRVLAGDLERTETVREALAGVEKLFLFPVPEAAQEVVDLAVEAGVRRIVVLSSAAVTAGWDTDFHLPVERAVEASGVEWTHVRPGEFAVNSLHMWGPSVRARRTVVDPYPDSAGTPVHEWDIADVVAAALVEDRHTGIAYTLSGPQEVTNREKVAAIAEAIGEEIRIETVTAAEARAFYHAQGGWAAANADFLFGYEDYSGAELGPGAEWEPGAASGPGAGSDSVAGSGPGGSGESGDEGDEGDKAQEEQAEPGATPGAVTADTVTGRPARPYTAWARDHAADFR</sequence>
<dbReference type="Pfam" id="PF13460">
    <property type="entry name" value="NAD_binding_10"/>
    <property type="match status" value="1"/>
</dbReference>
<dbReference type="PANTHER" id="PTHR43162:SF1">
    <property type="entry name" value="PRESTALK A DIFFERENTIATION PROTEIN A"/>
    <property type="match status" value="1"/>
</dbReference>
<dbReference type="InterPro" id="IPR051604">
    <property type="entry name" value="Ergot_Alk_Oxidoreductase"/>
</dbReference>
<dbReference type="InterPro" id="IPR036291">
    <property type="entry name" value="NAD(P)-bd_dom_sf"/>
</dbReference>
<evidence type="ECO:0000313" key="3">
    <source>
        <dbReference type="EMBL" id="ARF76174.1"/>
    </source>
</evidence>
<dbReference type="Proteomes" id="UP000192251">
    <property type="component" value="Chromosome"/>
</dbReference>
<protein>
    <submittedName>
        <fullName evidence="3">NmrA family transcriptional regulator</fullName>
    </submittedName>
</protein>
<dbReference type="AlphaFoldDB" id="A0ABC8C099"/>
<feature type="compositionally biased region" description="Low complexity" evidence="1">
    <location>
        <begin position="249"/>
        <end position="269"/>
    </location>
</feature>